<dbReference type="SUPFAM" id="SSF56672">
    <property type="entry name" value="DNA/RNA polymerases"/>
    <property type="match status" value="1"/>
</dbReference>
<evidence type="ECO:0000313" key="9">
    <source>
        <dbReference type="EMBL" id="GMI70373.1"/>
    </source>
</evidence>
<feature type="domain" description="Integrase zinc-binding" evidence="8">
    <location>
        <begin position="202"/>
        <end position="249"/>
    </location>
</feature>
<dbReference type="EMBL" id="BSYR01000008">
    <property type="protein sequence ID" value="GMI70373.1"/>
    <property type="molecule type" value="Genomic_DNA"/>
</dbReference>
<evidence type="ECO:0000259" key="7">
    <source>
        <dbReference type="Pfam" id="PF17917"/>
    </source>
</evidence>
<comment type="caution">
    <text evidence="9">The sequence shown here is derived from an EMBL/GenBank/DDBJ whole genome shotgun (WGS) entry which is preliminary data.</text>
</comment>
<dbReference type="Gene3D" id="1.10.340.70">
    <property type="match status" value="1"/>
</dbReference>
<dbReference type="OrthoDB" id="1931077at2759"/>
<sequence>MCKASVLALPNFSKEFTLETDASSKGIEVVLSQDGRPLAYLSKALGPKHTDLSIYEKEYLAILMTATKWRHYFEGRSFVIKTDHEPLKHLLEQKLTTTVQKKGLTKLLGLDFVIKYRKGKSNLVGDALSRAYDPEAELLQLTATLITPTWVSDIESSYISNALAQKLITALAIDNNFVYEWTYTKRILRYKTRVYVADHGPLRAHLINTLDDSPVGGHSGIQATYQRLRSYFYWPGLKSAVTTYVQSCDIL</sequence>
<dbReference type="InterPro" id="IPR041588">
    <property type="entry name" value="Integrase_H2C2"/>
</dbReference>
<dbReference type="GO" id="GO:0016787">
    <property type="term" value="F:hydrolase activity"/>
    <property type="evidence" value="ECO:0007669"/>
    <property type="project" value="UniProtKB-KW"/>
</dbReference>
<evidence type="ECO:0000259" key="8">
    <source>
        <dbReference type="Pfam" id="PF17921"/>
    </source>
</evidence>
<dbReference type="GO" id="GO:0004519">
    <property type="term" value="F:endonuclease activity"/>
    <property type="evidence" value="ECO:0007669"/>
    <property type="project" value="UniProtKB-KW"/>
</dbReference>
<evidence type="ECO:0000256" key="2">
    <source>
        <dbReference type="ARBA" id="ARBA00022695"/>
    </source>
</evidence>
<dbReference type="GO" id="GO:0003964">
    <property type="term" value="F:RNA-directed DNA polymerase activity"/>
    <property type="evidence" value="ECO:0007669"/>
    <property type="project" value="UniProtKB-KW"/>
</dbReference>
<dbReference type="Pfam" id="PF17921">
    <property type="entry name" value="Integrase_H2C2"/>
    <property type="match status" value="1"/>
</dbReference>
<keyword evidence="3" id="KW-0540">Nuclease</keyword>
<dbReference type="AlphaFoldDB" id="A0A9W7H4P2"/>
<keyword evidence="2" id="KW-0548">Nucleotidyltransferase</keyword>
<gene>
    <name evidence="9" type="ORF">HRI_000706600</name>
</gene>
<dbReference type="InterPro" id="IPR050951">
    <property type="entry name" value="Retrovirus_Pol_polyprotein"/>
</dbReference>
<dbReference type="InterPro" id="IPR043502">
    <property type="entry name" value="DNA/RNA_pol_sf"/>
</dbReference>
<evidence type="ECO:0000256" key="5">
    <source>
        <dbReference type="ARBA" id="ARBA00022801"/>
    </source>
</evidence>
<keyword evidence="6" id="KW-0695">RNA-directed DNA polymerase</keyword>
<dbReference type="InterPro" id="IPR041373">
    <property type="entry name" value="RT_RNaseH"/>
</dbReference>
<accession>A0A9W7H4P2</accession>
<keyword evidence="4" id="KW-0255">Endonuclease</keyword>
<dbReference type="Gene3D" id="3.10.20.370">
    <property type="match status" value="1"/>
</dbReference>
<evidence type="ECO:0000256" key="6">
    <source>
        <dbReference type="ARBA" id="ARBA00022918"/>
    </source>
</evidence>
<keyword evidence="10" id="KW-1185">Reference proteome</keyword>
<evidence type="ECO:0000313" key="10">
    <source>
        <dbReference type="Proteomes" id="UP001165190"/>
    </source>
</evidence>
<dbReference type="Pfam" id="PF17917">
    <property type="entry name" value="RT_RNaseH"/>
    <property type="match status" value="1"/>
</dbReference>
<feature type="domain" description="Reverse transcriptase RNase H-like" evidence="7">
    <location>
        <begin position="11"/>
        <end position="97"/>
    </location>
</feature>
<dbReference type="PANTHER" id="PTHR37984">
    <property type="entry name" value="PROTEIN CBG26694"/>
    <property type="match status" value="1"/>
</dbReference>
<name>A0A9W7H4P2_HIBTR</name>
<evidence type="ECO:0000256" key="3">
    <source>
        <dbReference type="ARBA" id="ARBA00022722"/>
    </source>
</evidence>
<dbReference type="PANTHER" id="PTHR37984:SF5">
    <property type="entry name" value="PROTEIN NYNRIN-LIKE"/>
    <property type="match status" value="1"/>
</dbReference>
<evidence type="ECO:0000256" key="4">
    <source>
        <dbReference type="ARBA" id="ARBA00022759"/>
    </source>
</evidence>
<organism evidence="9 10">
    <name type="scientific">Hibiscus trionum</name>
    <name type="common">Flower of an hour</name>
    <dbReference type="NCBI Taxonomy" id="183268"/>
    <lineage>
        <taxon>Eukaryota</taxon>
        <taxon>Viridiplantae</taxon>
        <taxon>Streptophyta</taxon>
        <taxon>Embryophyta</taxon>
        <taxon>Tracheophyta</taxon>
        <taxon>Spermatophyta</taxon>
        <taxon>Magnoliopsida</taxon>
        <taxon>eudicotyledons</taxon>
        <taxon>Gunneridae</taxon>
        <taxon>Pentapetalae</taxon>
        <taxon>rosids</taxon>
        <taxon>malvids</taxon>
        <taxon>Malvales</taxon>
        <taxon>Malvaceae</taxon>
        <taxon>Malvoideae</taxon>
        <taxon>Hibiscus</taxon>
    </lineage>
</organism>
<reference evidence="9" key="1">
    <citation type="submission" date="2023-05" db="EMBL/GenBank/DDBJ databases">
        <title>Genome and transcriptome analyses reveal genes involved in the formation of fine ridges on petal epidermal cells in Hibiscus trionum.</title>
        <authorList>
            <person name="Koshimizu S."/>
            <person name="Masuda S."/>
            <person name="Ishii T."/>
            <person name="Shirasu K."/>
            <person name="Hoshino A."/>
            <person name="Arita M."/>
        </authorList>
    </citation>
    <scope>NUCLEOTIDE SEQUENCE</scope>
    <source>
        <strain evidence="9">Hamamatsu line</strain>
    </source>
</reference>
<protein>
    <submittedName>
        <fullName evidence="9">Uncharacterized protein</fullName>
    </submittedName>
</protein>
<dbReference type="Proteomes" id="UP001165190">
    <property type="component" value="Unassembled WGS sequence"/>
</dbReference>
<evidence type="ECO:0000256" key="1">
    <source>
        <dbReference type="ARBA" id="ARBA00022679"/>
    </source>
</evidence>
<dbReference type="CDD" id="cd09274">
    <property type="entry name" value="RNase_HI_RT_Ty3"/>
    <property type="match status" value="1"/>
</dbReference>
<proteinExistence type="predicted"/>
<keyword evidence="1" id="KW-0808">Transferase</keyword>
<keyword evidence="5" id="KW-0378">Hydrolase</keyword>